<keyword evidence="2" id="KW-1185">Reference proteome</keyword>
<organism evidence="1 2">
    <name type="scientific">Rhododendron molle</name>
    <name type="common">Chinese azalea</name>
    <name type="synonym">Azalea mollis</name>
    <dbReference type="NCBI Taxonomy" id="49168"/>
    <lineage>
        <taxon>Eukaryota</taxon>
        <taxon>Viridiplantae</taxon>
        <taxon>Streptophyta</taxon>
        <taxon>Embryophyta</taxon>
        <taxon>Tracheophyta</taxon>
        <taxon>Spermatophyta</taxon>
        <taxon>Magnoliopsida</taxon>
        <taxon>eudicotyledons</taxon>
        <taxon>Gunneridae</taxon>
        <taxon>Pentapetalae</taxon>
        <taxon>asterids</taxon>
        <taxon>Ericales</taxon>
        <taxon>Ericaceae</taxon>
        <taxon>Ericoideae</taxon>
        <taxon>Rhodoreae</taxon>
        <taxon>Rhododendron</taxon>
    </lineage>
</organism>
<gene>
    <name evidence="1" type="ORF">RHMOL_Rhmol03G0074600</name>
</gene>
<reference evidence="1" key="1">
    <citation type="submission" date="2022-02" db="EMBL/GenBank/DDBJ databases">
        <title>Plant Genome Project.</title>
        <authorList>
            <person name="Zhang R.-G."/>
        </authorList>
    </citation>
    <scope>NUCLEOTIDE SEQUENCE</scope>
    <source>
        <strain evidence="1">AT1</strain>
    </source>
</reference>
<accession>A0ACC0PBY1</accession>
<name>A0ACC0PBY1_RHOML</name>
<protein>
    <submittedName>
        <fullName evidence="1">Uncharacterized protein</fullName>
    </submittedName>
</protein>
<dbReference type="Proteomes" id="UP001062846">
    <property type="component" value="Chromosome 3"/>
</dbReference>
<proteinExistence type="predicted"/>
<sequence>MSPMLTGLSPTARTLCFPLSSFCCRTRHLSNCASREMGLETMDKTHLIGEKKSVNFRLHNVSGYKTELLEIQAADPKLHVLFIPGNPGVVSFYADFLENLYELLDGTASITGKTCLLLSSSVGYISHTKKNWEHRRLFSLEEQINHKMDFIKLELQNIEVPIILVGHSIGSYMSIEVLRRLPEKVIATISVVYCIGLYPFLAVNTRSSEQSSIRRLAKSPILSAAASFAVGLLGLLPTKASRFLVQHSVGKSWCTSAVEALCTHVLQYHVMRNVLFLAMTEFKKLSETPDWKFMREKQSQIAFLFGAEDHWGPLQMFDEISSNVPGAALAVEREGHSHAFSCTTAGSLWVAHHVANLIKNRRISLSQ</sequence>
<evidence type="ECO:0000313" key="1">
    <source>
        <dbReference type="EMBL" id="KAI8562935.1"/>
    </source>
</evidence>
<comment type="caution">
    <text evidence="1">The sequence shown here is derived from an EMBL/GenBank/DDBJ whole genome shotgun (WGS) entry which is preliminary data.</text>
</comment>
<evidence type="ECO:0000313" key="2">
    <source>
        <dbReference type="Proteomes" id="UP001062846"/>
    </source>
</evidence>
<dbReference type="EMBL" id="CM046390">
    <property type="protein sequence ID" value="KAI8562935.1"/>
    <property type="molecule type" value="Genomic_DNA"/>
</dbReference>